<comment type="caution">
    <text evidence="10">The sequence shown here is derived from an EMBL/GenBank/DDBJ whole genome shotgun (WGS) entry which is preliminary data.</text>
</comment>
<dbReference type="InterPro" id="IPR003661">
    <property type="entry name" value="HisK_dim/P_dom"/>
</dbReference>
<dbReference type="PROSITE" id="PS50110">
    <property type="entry name" value="RESPONSE_REGULATORY"/>
    <property type="match status" value="1"/>
</dbReference>
<dbReference type="InterPro" id="IPR005467">
    <property type="entry name" value="His_kinase_dom"/>
</dbReference>
<dbReference type="InterPro" id="IPR000014">
    <property type="entry name" value="PAS"/>
</dbReference>
<proteinExistence type="predicted"/>
<keyword evidence="3 4" id="KW-0597">Phosphoprotein</keyword>
<dbReference type="Gene3D" id="1.10.287.130">
    <property type="match status" value="1"/>
</dbReference>
<dbReference type="NCBIfam" id="TIGR00229">
    <property type="entry name" value="sensory_box"/>
    <property type="match status" value="3"/>
</dbReference>
<dbReference type="SUPFAM" id="SSF55785">
    <property type="entry name" value="PYP-like sensor domain (PAS domain)"/>
    <property type="match status" value="4"/>
</dbReference>
<dbReference type="SMART" id="SM00388">
    <property type="entry name" value="HisKA"/>
    <property type="match status" value="1"/>
</dbReference>
<feature type="domain" description="Histidine kinase" evidence="6">
    <location>
        <begin position="584"/>
        <end position="805"/>
    </location>
</feature>
<dbReference type="InterPro" id="IPR013655">
    <property type="entry name" value="PAS_fold_3"/>
</dbReference>
<dbReference type="Pfam" id="PF00072">
    <property type="entry name" value="Response_reg"/>
    <property type="match status" value="1"/>
</dbReference>
<evidence type="ECO:0000256" key="2">
    <source>
        <dbReference type="ARBA" id="ARBA00012438"/>
    </source>
</evidence>
<feature type="modified residue" description="4-aspartylphosphate" evidence="4">
    <location>
        <position position="877"/>
    </location>
</feature>
<dbReference type="InterPro" id="IPR001789">
    <property type="entry name" value="Sig_transdc_resp-reg_receiver"/>
</dbReference>
<comment type="catalytic activity">
    <reaction evidence="1">
        <text>ATP + protein L-histidine = ADP + protein N-phospho-L-histidine.</text>
        <dbReference type="EC" id="2.7.13.3"/>
    </reaction>
</comment>
<dbReference type="InterPro" id="IPR035965">
    <property type="entry name" value="PAS-like_dom_sf"/>
</dbReference>
<dbReference type="SUPFAM" id="SSF55874">
    <property type="entry name" value="ATPase domain of HSP90 chaperone/DNA topoisomerase II/histidine kinase"/>
    <property type="match status" value="1"/>
</dbReference>
<dbReference type="SMART" id="SM00387">
    <property type="entry name" value="HATPase_c"/>
    <property type="match status" value="1"/>
</dbReference>
<reference evidence="10" key="2">
    <citation type="submission" date="2021-08" db="EMBL/GenBank/DDBJ databases">
        <authorList>
            <person name="Tani A."/>
            <person name="Ola A."/>
            <person name="Ogura Y."/>
            <person name="Katsura K."/>
            <person name="Hayashi T."/>
        </authorList>
    </citation>
    <scope>NUCLEOTIDE SEQUENCE</scope>
    <source>
        <strain evidence="10">JCM 32048</strain>
    </source>
</reference>
<evidence type="ECO:0000256" key="4">
    <source>
        <dbReference type="PROSITE-ProRule" id="PRU00169"/>
    </source>
</evidence>
<dbReference type="SMART" id="SM00086">
    <property type="entry name" value="PAC"/>
    <property type="match status" value="3"/>
</dbReference>
<dbReference type="SMART" id="SM00091">
    <property type="entry name" value="PAS"/>
    <property type="match status" value="4"/>
</dbReference>
<dbReference type="Pfam" id="PF13426">
    <property type="entry name" value="PAS_9"/>
    <property type="match status" value="2"/>
</dbReference>
<evidence type="ECO:0000259" key="9">
    <source>
        <dbReference type="PROSITE" id="PS50113"/>
    </source>
</evidence>
<dbReference type="Proteomes" id="UP001055286">
    <property type="component" value="Unassembled WGS sequence"/>
</dbReference>
<dbReference type="AlphaFoldDB" id="A0AA37HFN0"/>
<dbReference type="InterPro" id="IPR001610">
    <property type="entry name" value="PAC"/>
</dbReference>
<dbReference type="InterPro" id="IPR036097">
    <property type="entry name" value="HisK_dim/P_sf"/>
</dbReference>
<dbReference type="SUPFAM" id="SSF52172">
    <property type="entry name" value="CheY-like"/>
    <property type="match status" value="1"/>
</dbReference>
<evidence type="ECO:0000256" key="1">
    <source>
        <dbReference type="ARBA" id="ARBA00000085"/>
    </source>
</evidence>
<keyword evidence="11" id="KW-1185">Reference proteome</keyword>
<evidence type="ECO:0000256" key="3">
    <source>
        <dbReference type="ARBA" id="ARBA00022553"/>
    </source>
</evidence>
<accession>A0AA37HFN0</accession>
<dbReference type="InterPro" id="IPR013656">
    <property type="entry name" value="PAS_4"/>
</dbReference>
<dbReference type="InterPro" id="IPR003594">
    <property type="entry name" value="HATPase_dom"/>
</dbReference>
<gene>
    <name evidence="10" type="primary">rcsC_31</name>
    <name evidence="10" type="ORF">MPEAHAMD_4869</name>
</gene>
<dbReference type="InterPro" id="IPR004358">
    <property type="entry name" value="Sig_transdc_His_kin-like_C"/>
</dbReference>
<feature type="domain" description="PAC" evidence="9">
    <location>
        <begin position="364"/>
        <end position="417"/>
    </location>
</feature>
<dbReference type="PANTHER" id="PTHR43065:SF49">
    <property type="entry name" value="HISTIDINE KINASE"/>
    <property type="match status" value="1"/>
</dbReference>
<dbReference type="PROSITE" id="PS50112">
    <property type="entry name" value="PAS"/>
    <property type="match status" value="2"/>
</dbReference>
<dbReference type="Pfam" id="PF08447">
    <property type="entry name" value="PAS_3"/>
    <property type="match status" value="1"/>
</dbReference>
<dbReference type="Pfam" id="PF02518">
    <property type="entry name" value="HATPase_c"/>
    <property type="match status" value="1"/>
</dbReference>
<protein>
    <recommendedName>
        <fullName evidence="2">histidine kinase</fullName>
        <ecNumber evidence="2">2.7.13.3</ecNumber>
    </recommendedName>
</protein>
<keyword evidence="5" id="KW-0175">Coiled coil</keyword>
<dbReference type="CDD" id="cd00082">
    <property type="entry name" value="HisKA"/>
    <property type="match status" value="1"/>
</dbReference>
<evidence type="ECO:0000313" key="11">
    <source>
        <dbReference type="Proteomes" id="UP001055286"/>
    </source>
</evidence>
<evidence type="ECO:0000256" key="5">
    <source>
        <dbReference type="SAM" id="Coils"/>
    </source>
</evidence>
<evidence type="ECO:0000259" key="6">
    <source>
        <dbReference type="PROSITE" id="PS50109"/>
    </source>
</evidence>
<evidence type="ECO:0000313" key="10">
    <source>
        <dbReference type="EMBL" id="GJD64684.1"/>
    </source>
</evidence>
<reference evidence="10" key="1">
    <citation type="journal article" date="2016" name="Front. Microbiol.">
        <title>Genome Sequence of the Piezophilic, Mesophilic Sulfate-Reducing Bacterium Desulfovibrio indicus J2T.</title>
        <authorList>
            <person name="Cao J."/>
            <person name="Maignien L."/>
            <person name="Shao Z."/>
            <person name="Alain K."/>
            <person name="Jebbar M."/>
        </authorList>
    </citation>
    <scope>NUCLEOTIDE SEQUENCE</scope>
    <source>
        <strain evidence="10">JCM 32048</strain>
    </source>
</reference>
<feature type="coiled-coil region" evidence="5">
    <location>
        <begin position="401"/>
        <end position="428"/>
    </location>
</feature>
<evidence type="ECO:0000259" key="7">
    <source>
        <dbReference type="PROSITE" id="PS50110"/>
    </source>
</evidence>
<dbReference type="Gene3D" id="3.30.450.20">
    <property type="entry name" value="PAS domain"/>
    <property type="match status" value="4"/>
</dbReference>
<dbReference type="Pfam" id="PF08448">
    <property type="entry name" value="PAS_4"/>
    <property type="match status" value="1"/>
</dbReference>
<dbReference type="CDD" id="cd00130">
    <property type="entry name" value="PAS"/>
    <property type="match status" value="3"/>
</dbReference>
<dbReference type="InterPro" id="IPR000700">
    <property type="entry name" value="PAS-assoc_C"/>
</dbReference>
<feature type="domain" description="PAS" evidence="8">
    <location>
        <begin position="418"/>
        <end position="490"/>
    </location>
</feature>
<dbReference type="GO" id="GO:0000155">
    <property type="term" value="F:phosphorelay sensor kinase activity"/>
    <property type="evidence" value="ECO:0007669"/>
    <property type="project" value="InterPro"/>
</dbReference>
<dbReference type="PROSITE" id="PS50109">
    <property type="entry name" value="HIS_KIN"/>
    <property type="match status" value="1"/>
</dbReference>
<dbReference type="EC" id="2.7.13.3" evidence="2"/>
<name>A0AA37HFN0_9HYPH</name>
<organism evidence="10 11">
    <name type="scientific">Methylobacterium frigidaeris</name>
    <dbReference type="NCBI Taxonomy" id="2038277"/>
    <lineage>
        <taxon>Bacteria</taxon>
        <taxon>Pseudomonadati</taxon>
        <taxon>Pseudomonadota</taxon>
        <taxon>Alphaproteobacteria</taxon>
        <taxon>Hyphomicrobiales</taxon>
        <taxon>Methylobacteriaceae</taxon>
        <taxon>Methylobacterium</taxon>
    </lineage>
</organism>
<dbReference type="PROSITE" id="PS50113">
    <property type="entry name" value="PAC"/>
    <property type="match status" value="3"/>
</dbReference>
<dbReference type="SUPFAM" id="SSF47384">
    <property type="entry name" value="Homodimeric domain of signal transducing histidine kinase"/>
    <property type="match status" value="1"/>
</dbReference>
<dbReference type="InterPro" id="IPR011006">
    <property type="entry name" value="CheY-like_superfamily"/>
</dbReference>
<feature type="domain" description="Response regulatory" evidence="7">
    <location>
        <begin position="826"/>
        <end position="939"/>
    </location>
</feature>
<dbReference type="PRINTS" id="PR00344">
    <property type="entry name" value="BCTRLSENSOR"/>
</dbReference>
<feature type="domain" description="PAC" evidence="9">
    <location>
        <begin position="243"/>
        <end position="289"/>
    </location>
</feature>
<feature type="domain" description="PAS" evidence="8">
    <location>
        <begin position="290"/>
        <end position="347"/>
    </location>
</feature>
<sequence>MHMDVEVRSTLPHTPVTTSERVTRARDWSATPLGPPESWPVALRTLCDVIDGSAQPMFIVWGAQRILLYNQPYAAILADKHPAALGHDFLDVWSEIAWDLTPVVERAYSGEAVQMDDITLVMHRNGVSKEAHFSFSYTPIRGEDGQVAGFFSACLETTEQVLAERQRQFVADRVRAALAIKTVGIIHWGPQFGLTDVNEAFLTMSGFSREEALGKTWQELTPKEFWHASERAVEQVLTLGEAVPYEKQYYRKDGSRWWGLFAPRKVEDGVIEFVLEVTERKEAEERLRDREQRLQLILDSATDYAILTLDPERRVTSWSPGAARTFGYEAQEIVGRSGDVLFTPEDRKAGVPEEEASTARRDCHAPDVRWHQRKDGSRVFVSGSNNVLRDPSGLEIGFLKVARDETERRRAEEEVRETEERYRLAAHATNDAIWDWNLATDHIRWNEAVKTLFGSQPEEVGPSGAWWKAKIHPDDRARVVAGITAAIEGESDTWTAEYRFERRDGTYADILDRGTVLRDRCGRAVRMVGAMHDLSSHKQGEAMLRQLNETLEHRVVQEVASRLKTEDALRQSQKLEAIGQLTGGVAHDFNNLLTVIRGAAQMLCRPTLAEERRQRYAEAISETADRAAKLTSQLLAFSRRQALKPEVFNVGQRVDAIADMLRTVVGSRVELTTHTECEICYVEADPSQFETALVNMAVNARDAMDGNGQLRITIEPAKIIPGVRGHSAAEGEFVAVYVTDTGTGIPPEKLAQIFEPFFTTKEVGKGTGLGLSQVYGFAKQSGGEVGVDSTPGEGTTFKIYLPRVPAAVAEAALESAATDEARGHGHVLVVEDNEQVGQFSTQLLIELGFETTWAPNAEAALRLLEKHPGRYAAVFSDVVMPGMNGVELGKEIRRRMPDLPVVLTSGYSHVLAQEGSHGFELLHKPYAIEDLTRVLRSAIRQRAA</sequence>
<feature type="domain" description="PAC" evidence="9">
    <location>
        <begin position="494"/>
        <end position="546"/>
    </location>
</feature>
<dbReference type="Gene3D" id="3.30.565.10">
    <property type="entry name" value="Histidine kinase-like ATPase, C-terminal domain"/>
    <property type="match status" value="1"/>
</dbReference>
<dbReference type="EMBL" id="BPQJ01000028">
    <property type="protein sequence ID" value="GJD64684.1"/>
    <property type="molecule type" value="Genomic_DNA"/>
</dbReference>
<dbReference type="InterPro" id="IPR036890">
    <property type="entry name" value="HATPase_C_sf"/>
</dbReference>
<dbReference type="PANTHER" id="PTHR43065">
    <property type="entry name" value="SENSOR HISTIDINE KINASE"/>
    <property type="match status" value="1"/>
</dbReference>
<keyword evidence="10" id="KW-0808">Transferase</keyword>
<dbReference type="SMART" id="SM00448">
    <property type="entry name" value="REC"/>
    <property type="match status" value="1"/>
</dbReference>
<evidence type="ECO:0000259" key="8">
    <source>
        <dbReference type="PROSITE" id="PS50112"/>
    </source>
</evidence>
<keyword evidence="10" id="KW-0418">Kinase</keyword>
<dbReference type="Pfam" id="PF00512">
    <property type="entry name" value="HisKA"/>
    <property type="match status" value="1"/>
</dbReference>
<dbReference type="Gene3D" id="3.40.50.2300">
    <property type="match status" value="1"/>
</dbReference>